<dbReference type="EMBL" id="JAVIJP010000016">
    <property type="protein sequence ID" value="KAL3642569.1"/>
    <property type="molecule type" value="Genomic_DNA"/>
</dbReference>
<evidence type="ECO:0000313" key="5">
    <source>
        <dbReference type="EMBL" id="KAL3642569.1"/>
    </source>
</evidence>
<sequence length="197" mass="23061">MMMDEDMYVLSPNGSLLFEPLAKPLSSMPPKCSDCGPFFLKFIKDGLPIGESTGSSWLYIVPWGFNSLLKFINDKFNTLNNLPPIYITENGCDQQNDPMQAPYQACKDHQRVGYFKDHLAFLLKTIKEENIKIESYFAWSFCDNFEWYDGYRSRFGIYYIDFKNDLKQHAKDSSMWFARFLLKKIKQEENTEDNTVV</sequence>
<organism evidence="5 6">
    <name type="scientific">Castilleja foliolosa</name>
    <dbReference type="NCBI Taxonomy" id="1961234"/>
    <lineage>
        <taxon>Eukaryota</taxon>
        <taxon>Viridiplantae</taxon>
        <taxon>Streptophyta</taxon>
        <taxon>Embryophyta</taxon>
        <taxon>Tracheophyta</taxon>
        <taxon>Spermatophyta</taxon>
        <taxon>Magnoliopsida</taxon>
        <taxon>eudicotyledons</taxon>
        <taxon>Gunneridae</taxon>
        <taxon>Pentapetalae</taxon>
        <taxon>asterids</taxon>
        <taxon>lamiids</taxon>
        <taxon>Lamiales</taxon>
        <taxon>Orobanchaceae</taxon>
        <taxon>Pedicularideae</taxon>
        <taxon>Castillejinae</taxon>
        <taxon>Castilleja</taxon>
    </lineage>
</organism>
<evidence type="ECO:0000256" key="3">
    <source>
        <dbReference type="ARBA" id="ARBA00023295"/>
    </source>
</evidence>
<dbReference type="SUPFAM" id="SSF51445">
    <property type="entry name" value="(Trans)glycosidases"/>
    <property type="match status" value="1"/>
</dbReference>
<evidence type="ECO:0000313" key="6">
    <source>
        <dbReference type="Proteomes" id="UP001632038"/>
    </source>
</evidence>
<keyword evidence="6" id="KW-1185">Reference proteome</keyword>
<dbReference type="AlphaFoldDB" id="A0ABD3DL32"/>
<evidence type="ECO:0000256" key="4">
    <source>
        <dbReference type="RuleBase" id="RU003690"/>
    </source>
</evidence>
<comment type="caution">
    <text evidence="5">The sequence shown here is derived from an EMBL/GenBank/DDBJ whole genome shotgun (WGS) entry which is preliminary data.</text>
</comment>
<dbReference type="GO" id="GO:0016798">
    <property type="term" value="F:hydrolase activity, acting on glycosyl bonds"/>
    <property type="evidence" value="ECO:0007669"/>
    <property type="project" value="UniProtKB-KW"/>
</dbReference>
<name>A0ABD3DL32_9LAMI</name>
<accession>A0ABD3DL32</accession>
<dbReference type="PANTHER" id="PTHR10353:SF36">
    <property type="entry name" value="LP05116P"/>
    <property type="match status" value="1"/>
</dbReference>
<dbReference type="Pfam" id="PF00232">
    <property type="entry name" value="Glyco_hydro_1"/>
    <property type="match status" value="1"/>
</dbReference>
<gene>
    <name evidence="5" type="ORF">CASFOL_013384</name>
</gene>
<evidence type="ECO:0000256" key="1">
    <source>
        <dbReference type="ARBA" id="ARBA00010838"/>
    </source>
</evidence>
<protein>
    <recommendedName>
        <fullName evidence="7">Beta-glucosidase</fullName>
    </recommendedName>
</protein>
<comment type="similarity">
    <text evidence="1 4">Belongs to the glycosyl hydrolase 1 family.</text>
</comment>
<keyword evidence="3" id="KW-0326">Glycosidase</keyword>
<dbReference type="InterPro" id="IPR017853">
    <property type="entry name" value="GH"/>
</dbReference>
<reference evidence="6" key="1">
    <citation type="journal article" date="2024" name="IScience">
        <title>Strigolactones Initiate the Formation of Haustorium-like Structures in Castilleja.</title>
        <authorList>
            <person name="Buerger M."/>
            <person name="Peterson D."/>
            <person name="Chory J."/>
        </authorList>
    </citation>
    <scope>NUCLEOTIDE SEQUENCE [LARGE SCALE GENOMIC DNA]</scope>
</reference>
<dbReference type="PANTHER" id="PTHR10353">
    <property type="entry name" value="GLYCOSYL HYDROLASE"/>
    <property type="match status" value="1"/>
</dbReference>
<dbReference type="InterPro" id="IPR001360">
    <property type="entry name" value="Glyco_hydro_1"/>
</dbReference>
<dbReference type="Gene3D" id="3.20.20.80">
    <property type="entry name" value="Glycosidases"/>
    <property type="match status" value="1"/>
</dbReference>
<keyword evidence="2" id="KW-0378">Hydrolase</keyword>
<dbReference type="PRINTS" id="PR00131">
    <property type="entry name" value="GLHYDRLASE1"/>
</dbReference>
<evidence type="ECO:0000256" key="2">
    <source>
        <dbReference type="ARBA" id="ARBA00022801"/>
    </source>
</evidence>
<proteinExistence type="inferred from homology"/>
<evidence type="ECO:0008006" key="7">
    <source>
        <dbReference type="Google" id="ProtNLM"/>
    </source>
</evidence>
<dbReference type="Proteomes" id="UP001632038">
    <property type="component" value="Unassembled WGS sequence"/>
</dbReference>